<comment type="caution">
    <text evidence="1">The sequence shown here is derived from an EMBL/GenBank/DDBJ whole genome shotgun (WGS) entry which is preliminary data.</text>
</comment>
<evidence type="ECO:0000313" key="2">
    <source>
        <dbReference type="Proteomes" id="UP001143364"/>
    </source>
</evidence>
<dbReference type="Proteomes" id="UP001143364">
    <property type="component" value="Unassembled WGS sequence"/>
</dbReference>
<reference evidence="1" key="2">
    <citation type="submission" date="2023-01" db="EMBL/GenBank/DDBJ databases">
        <authorList>
            <person name="Sun Q."/>
            <person name="Evtushenko L."/>
        </authorList>
    </citation>
    <scope>NUCLEOTIDE SEQUENCE</scope>
    <source>
        <strain evidence="1">VKM B-2555</strain>
    </source>
</reference>
<protein>
    <submittedName>
        <fullName evidence="1">Uncharacterized protein</fullName>
    </submittedName>
</protein>
<dbReference type="AlphaFoldDB" id="A0A9W6JHE2"/>
<reference evidence="1" key="1">
    <citation type="journal article" date="2014" name="Int. J. Syst. Evol. Microbiol.">
        <title>Complete genome sequence of Corynebacterium casei LMG S-19264T (=DSM 44701T), isolated from a smear-ripened cheese.</title>
        <authorList>
            <consortium name="US DOE Joint Genome Institute (JGI-PGF)"/>
            <person name="Walter F."/>
            <person name="Albersmeier A."/>
            <person name="Kalinowski J."/>
            <person name="Ruckert C."/>
        </authorList>
    </citation>
    <scope>NUCLEOTIDE SEQUENCE</scope>
    <source>
        <strain evidence="1">VKM B-2555</strain>
    </source>
</reference>
<gene>
    <name evidence="1" type="ORF">GCM10008171_29250</name>
</gene>
<organism evidence="1 2">
    <name type="scientific">Methylopila jiangsuensis</name>
    <dbReference type="NCBI Taxonomy" id="586230"/>
    <lineage>
        <taxon>Bacteria</taxon>
        <taxon>Pseudomonadati</taxon>
        <taxon>Pseudomonadota</taxon>
        <taxon>Alphaproteobacteria</taxon>
        <taxon>Hyphomicrobiales</taxon>
        <taxon>Methylopilaceae</taxon>
        <taxon>Methylopila</taxon>
    </lineage>
</organism>
<dbReference type="EMBL" id="BSFK01000016">
    <property type="protein sequence ID" value="GLK77671.1"/>
    <property type="molecule type" value="Genomic_DNA"/>
</dbReference>
<evidence type="ECO:0000313" key="1">
    <source>
        <dbReference type="EMBL" id="GLK77671.1"/>
    </source>
</evidence>
<dbReference type="RefSeq" id="WP_271205509.1">
    <property type="nucleotide sequence ID" value="NZ_BSFK01000016.1"/>
</dbReference>
<accession>A0A9W6JHE2</accession>
<sequence>MRWLEDMLQIWPEDGLVWPVELRPHGEGTYEKEPVEGWYDRNSDRVGHLHPLIAGQWVYRHWDLSPYCSLPLAGLAWTEETWTSEEVLGVHCPFWEFNAEHDYQVFNTFPDNPTATPMNATGTWDIPIVLLQTPAGLIDAQGPKPGIRHLLIEGHSRMRDLNSLVHRGEAASSHRVFVLRHGSIESPQN</sequence>
<name>A0A9W6JHE2_9HYPH</name>
<keyword evidence="2" id="KW-1185">Reference proteome</keyword>
<proteinExistence type="predicted"/>